<dbReference type="InterPro" id="IPR004358">
    <property type="entry name" value="Sig_transdc_His_kin-like_C"/>
</dbReference>
<dbReference type="SUPFAM" id="SSF55874">
    <property type="entry name" value="ATPase domain of HSP90 chaperone/DNA topoisomerase II/histidine kinase"/>
    <property type="match status" value="1"/>
</dbReference>
<feature type="domain" description="Histidine kinase" evidence="7">
    <location>
        <begin position="220"/>
        <end position="453"/>
    </location>
</feature>
<dbReference type="InterPro" id="IPR029016">
    <property type="entry name" value="GAF-like_dom_sf"/>
</dbReference>
<dbReference type="InterPro" id="IPR003594">
    <property type="entry name" value="HATPase_dom"/>
</dbReference>
<gene>
    <name evidence="8" type="ORF">SD10_06995</name>
</gene>
<keyword evidence="5" id="KW-0418">Kinase</keyword>
<dbReference type="GO" id="GO:0000155">
    <property type="term" value="F:phosphorelay sensor kinase activity"/>
    <property type="evidence" value="ECO:0007669"/>
    <property type="project" value="InterPro"/>
</dbReference>
<dbReference type="InterPro" id="IPR003661">
    <property type="entry name" value="HisK_dim/P_dom"/>
</dbReference>
<dbReference type="KEGG" id="srd:SD10_06995"/>
<dbReference type="PROSITE" id="PS50109">
    <property type="entry name" value="HIS_KIN"/>
    <property type="match status" value="1"/>
</dbReference>
<dbReference type="HOGENOM" id="CLU_000445_114_44_10"/>
<evidence type="ECO:0000256" key="3">
    <source>
        <dbReference type="ARBA" id="ARBA00022553"/>
    </source>
</evidence>
<dbReference type="InterPro" id="IPR036890">
    <property type="entry name" value="HATPase_C_sf"/>
</dbReference>
<dbReference type="EMBL" id="CP010429">
    <property type="protein sequence ID" value="AKD54692.1"/>
    <property type="molecule type" value="Genomic_DNA"/>
</dbReference>
<dbReference type="RefSeq" id="WP_046376295.1">
    <property type="nucleotide sequence ID" value="NZ_CP010429.1"/>
</dbReference>
<dbReference type="OrthoDB" id="9811889at2"/>
<proteinExistence type="predicted"/>
<sequence length="459" mass="50922">MGNPPTPIEEGSRLATLKSYDILDSLPEADYDAITQVAAAICQTPISLISLVDDKRQWFKSAHGLNKKETPREFAFCAHNIIDPTTPLIVQDSRQDARFAGNPLVTGDPHIVFYAGMPLVDPSGYALGSLCVIDNKVRNLDQTQVDALKVLAQQVVKLLELRKANAALKESEERYRTLSLELDRQVQHRTEELTAANEALSEANTLLSRSNENLQQFAYVASHDLQEPLRKIQQFGDLLKSQFIAASEQELVYLERMQSAAGRMSTLIRDLLSLSRISTRRDARVTISLNETVKMALLDLDLVMQETGATVHVGSLPTFSGDHAQLRRLFQNLMSNALKFRRADESGNLIAPQIQINAHLISEGDLPPTVKPARTATAYHRIDVIDNGIGFDEKYLDRIFQVFQRLHGRNEYAGTGIGLAICEKVAANHEGILWASSQLGLGSTFFVYLPVQTESLEAS</sequence>
<dbReference type="PATRIC" id="fig|1379870.5.peg.1521"/>
<dbReference type="Gene3D" id="3.30.565.10">
    <property type="entry name" value="Histidine kinase-like ATPase, C-terminal domain"/>
    <property type="match status" value="1"/>
</dbReference>
<dbReference type="PANTHER" id="PTHR43304:SF1">
    <property type="entry name" value="PAC DOMAIN-CONTAINING PROTEIN"/>
    <property type="match status" value="1"/>
</dbReference>
<dbReference type="AlphaFoldDB" id="A0A0E3V637"/>
<evidence type="ECO:0000259" key="7">
    <source>
        <dbReference type="PROSITE" id="PS50109"/>
    </source>
</evidence>
<dbReference type="InterPro" id="IPR003018">
    <property type="entry name" value="GAF"/>
</dbReference>
<dbReference type="SMART" id="SM00387">
    <property type="entry name" value="HATPase_c"/>
    <property type="match status" value="1"/>
</dbReference>
<dbReference type="InterPro" id="IPR036097">
    <property type="entry name" value="HisK_dim/P_sf"/>
</dbReference>
<dbReference type="InterPro" id="IPR005467">
    <property type="entry name" value="His_kinase_dom"/>
</dbReference>
<dbReference type="Pfam" id="PF01590">
    <property type="entry name" value="GAF"/>
    <property type="match status" value="1"/>
</dbReference>
<reference evidence="8 9" key="1">
    <citation type="journal article" date="2014" name="Curr. Microbiol.">
        <title>Spirosoma radiotolerans sp. nov., a gamma-radiation-resistant bacterium isolated from gamma ray-irradiated soil.</title>
        <authorList>
            <person name="Lee J.J."/>
            <person name="Srinivasan S."/>
            <person name="Lim S."/>
            <person name="Joe M."/>
            <person name="Im S."/>
            <person name="Bae S.I."/>
            <person name="Park K.R."/>
            <person name="Han J.H."/>
            <person name="Park S.H."/>
            <person name="Joo B.M."/>
            <person name="Park S.J."/>
            <person name="Kim M.K."/>
        </authorList>
    </citation>
    <scope>NUCLEOTIDE SEQUENCE [LARGE SCALE GENOMIC DNA]</scope>
    <source>
        <strain evidence="8 9">DG5A</strain>
    </source>
</reference>
<dbReference type="CDD" id="cd00082">
    <property type="entry name" value="HisKA"/>
    <property type="match status" value="1"/>
</dbReference>
<dbReference type="SMART" id="SM00388">
    <property type="entry name" value="HisKA"/>
    <property type="match status" value="1"/>
</dbReference>
<dbReference type="PANTHER" id="PTHR43304">
    <property type="entry name" value="PHYTOCHROME-LIKE PROTEIN CPH1"/>
    <property type="match status" value="1"/>
</dbReference>
<evidence type="ECO:0000313" key="8">
    <source>
        <dbReference type="EMBL" id="AKD54692.1"/>
    </source>
</evidence>
<dbReference type="InterPro" id="IPR052162">
    <property type="entry name" value="Sensor_kinase/Photoreceptor"/>
</dbReference>
<dbReference type="Pfam" id="PF00512">
    <property type="entry name" value="HisKA"/>
    <property type="match status" value="1"/>
</dbReference>
<keyword evidence="3" id="KW-0597">Phosphoprotein</keyword>
<dbReference type="SUPFAM" id="SSF47384">
    <property type="entry name" value="Homodimeric domain of signal transducing histidine kinase"/>
    <property type="match status" value="1"/>
</dbReference>
<evidence type="ECO:0000256" key="6">
    <source>
        <dbReference type="SAM" id="Coils"/>
    </source>
</evidence>
<dbReference type="Gene3D" id="3.30.450.40">
    <property type="match status" value="1"/>
</dbReference>
<evidence type="ECO:0000256" key="2">
    <source>
        <dbReference type="ARBA" id="ARBA00012438"/>
    </source>
</evidence>
<dbReference type="SMART" id="SM00065">
    <property type="entry name" value="GAF"/>
    <property type="match status" value="1"/>
</dbReference>
<accession>A0A0E3V637</accession>
<dbReference type="Gene3D" id="1.10.287.130">
    <property type="match status" value="1"/>
</dbReference>
<keyword evidence="9" id="KW-1185">Reference proteome</keyword>
<evidence type="ECO:0000256" key="4">
    <source>
        <dbReference type="ARBA" id="ARBA00022679"/>
    </source>
</evidence>
<feature type="coiled-coil region" evidence="6">
    <location>
        <begin position="161"/>
        <end position="188"/>
    </location>
</feature>
<protein>
    <recommendedName>
        <fullName evidence="2">histidine kinase</fullName>
        <ecNumber evidence="2">2.7.13.3</ecNumber>
    </recommendedName>
</protein>
<dbReference type="Proteomes" id="UP000033054">
    <property type="component" value="Chromosome"/>
</dbReference>
<dbReference type="Pfam" id="PF02518">
    <property type="entry name" value="HATPase_c"/>
    <property type="match status" value="1"/>
</dbReference>
<organism evidence="8 9">
    <name type="scientific">Spirosoma radiotolerans</name>
    <dbReference type="NCBI Taxonomy" id="1379870"/>
    <lineage>
        <taxon>Bacteria</taxon>
        <taxon>Pseudomonadati</taxon>
        <taxon>Bacteroidota</taxon>
        <taxon>Cytophagia</taxon>
        <taxon>Cytophagales</taxon>
        <taxon>Cytophagaceae</taxon>
        <taxon>Spirosoma</taxon>
    </lineage>
</organism>
<dbReference type="STRING" id="1379870.SD10_06995"/>
<evidence type="ECO:0000313" key="9">
    <source>
        <dbReference type="Proteomes" id="UP000033054"/>
    </source>
</evidence>
<name>A0A0E3V637_9BACT</name>
<evidence type="ECO:0000256" key="1">
    <source>
        <dbReference type="ARBA" id="ARBA00000085"/>
    </source>
</evidence>
<dbReference type="EC" id="2.7.13.3" evidence="2"/>
<keyword evidence="6" id="KW-0175">Coiled coil</keyword>
<dbReference type="PRINTS" id="PR00344">
    <property type="entry name" value="BCTRLSENSOR"/>
</dbReference>
<evidence type="ECO:0000256" key="5">
    <source>
        <dbReference type="ARBA" id="ARBA00022777"/>
    </source>
</evidence>
<dbReference type="SUPFAM" id="SSF55781">
    <property type="entry name" value="GAF domain-like"/>
    <property type="match status" value="1"/>
</dbReference>
<comment type="catalytic activity">
    <reaction evidence="1">
        <text>ATP + protein L-histidine = ADP + protein N-phospho-L-histidine.</text>
        <dbReference type="EC" id="2.7.13.3"/>
    </reaction>
</comment>
<keyword evidence="4" id="KW-0808">Transferase</keyword>